<keyword evidence="4" id="KW-1267">Proteomics identification</keyword>
<reference evidence="2 3" key="1">
    <citation type="journal article" date="2001" name="Nature">
        <title>Initial sequencing and analysis of the human genome.</title>
        <authorList>
            <consortium name="International Human Genome Sequencing Consortium"/>
            <person name="Lander E.S."/>
            <person name="Linton L.M."/>
            <person name="Birren B."/>
            <person name="Nusbaum C."/>
            <person name="Zody M.C."/>
            <person name="Baldwin J."/>
            <person name="Devon K."/>
            <person name="Dewar K."/>
            <person name="Doyle M."/>
            <person name="FitzHugh W."/>
            <person name="Funke R."/>
            <person name="Gage D."/>
            <person name="Harris K."/>
            <person name="Heaford A."/>
            <person name="Howland J."/>
            <person name="Kann L."/>
            <person name="Lehoczky J."/>
            <person name="LeVine R."/>
            <person name="McEwan P."/>
            <person name="McKernan K."/>
            <person name="Meldrim J."/>
            <person name="Mesirov J.P."/>
            <person name="Miranda C."/>
            <person name="Morris W."/>
            <person name="Naylor J."/>
            <person name="Raymond C."/>
            <person name="Rosetti M."/>
            <person name="Santos R."/>
            <person name="Sheridan A."/>
            <person name="Sougnez C."/>
            <person name="Stange-Thomann N."/>
            <person name="Stojanovic N."/>
            <person name="Subramanian A."/>
            <person name="Wyman D."/>
            <person name="Rogers J."/>
            <person name="Sulston J."/>
            <person name="Ainscough R."/>
            <person name="Beck S."/>
            <person name="Bentley D."/>
            <person name="Burton J."/>
            <person name="Clee C."/>
            <person name="Carter N."/>
            <person name="Coulson A."/>
            <person name="Deadman R."/>
            <person name="Deloukas P."/>
            <person name="Dunham A."/>
            <person name="Dunham I."/>
            <person name="Durbin R."/>
            <person name="French L."/>
            <person name="Grafham D."/>
            <person name="Gregory S."/>
            <person name="Hubbard T."/>
            <person name="Humphray S."/>
            <person name="Hunt A."/>
            <person name="Jones M."/>
            <person name="Lloyd C."/>
            <person name="McMurray A."/>
            <person name="Matthews L."/>
            <person name="Mercer S."/>
            <person name="Milne S."/>
            <person name="Mullikin J.C."/>
            <person name="Mungall A."/>
            <person name="Plumb R."/>
            <person name="Ross M."/>
            <person name="Shownkeen R."/>
            <person name="Sims S."/>
            <person name="Waterston R.H."/>
            <person name="Wilson R.K."/>
            <person name="Hillier L.W."/>
            <person name="McPherson J.D."/>
            <person name="Marra M.A."/>
            <person name="Mardis E.R."/>
            <person name="Fulton L.A."/>
            <person name="Chinwalla A.T."/>
            <person name="Pepin K.H."/>
            <person name="Gish W.R."/>
            <person name="Chissoe S.L."/>
            <person name="Wendl M.C."/>
            <person name="Delehaunty K.D."/>
            <person name="Miner T.L."/>
            <person name="Delehaunty A."/>
            <person name="Kramer J.B."/>
            <person name="Cook L.L."/>
            <person name="Fulton R.S."/>
            <person name="Johnson D.L."/>
            <person name="Minx P.J."/>
            <person name="Clifton S.W."/>
            <person name="Hawkins T."/>
            <person name="Branscomb E."/>
            <person name="Predki P."/>
            <person name="Richardson P."/>
            <person name="Wenning S."/>
            <person name="Slezak T."/>
            <person name="Doggett N."/>
            <person name="Cheng J.F."/>
            <person name="Olsen A."/>
            <person name="Lucas S."/>
            <person name="Elkin C."/>
            <person name="Uberbacher E."/>
            <person name="Frazier M."/>
            <person name="Gibbs R.A."/>
            <person name="Muzny D.M."/>
            <person name="Scherer S.E."/>
            <person name="Bouck J.B."/>
            <person name="Sodergren E.J."/>
            <person name="Worley K.C."/>
            <person name="Rives C.M."/>
            <person name="Gorrell J.H."/>
            <person name="Metzker M.L."/>
            <person name="Naylor S.L."/>
            <person name="Kucherlapati R.S."/>
            <person name="Nelson D.L."/>
            <person name="Weinstock G.M."/>
            <person name="Sakaki Y."/>
            <person name="Fujiyama A."/>
            <person name="Hattori M."/>
            <person name="Yada T."/>
            <person name="Toyoda A."/>
            <person name="Itoh T."/>
            <person name="Kawagoe C."/>
            <person name="Watanabe H."/>
            <person name="Totoki Y."/>
            <person name="Taylor T."/>
            <person name="Weissenbach J."/>
            <person name="Heilig R."/>
            <person name="Saurin W."/>
            <person name="Artiguenave F."/>
            <person name="Brottier P."/>
            <person name="Bruls T."/>
            <person name="Pelletier E."/>
            <person name="Robert C."/>
            <person name="Wincker P."/>
            <person name="Smith D.R."/>
            <person name="Doucette-Stamm L."/>
            <person name="Rubenfield M."/>
            <person name="Weinstock K."/>
            <person name="Lee H.M."/>
            <person name="Dubois J."/>
            <person name="Rosenthal A."/>
            <person name="Platzer M."/>
            <person name="Nyakatura G."/>
            <person name="Taudien S."/>
            <person name="Rump A."/>
            <person name="Yang H."/>
            <person name="Yu J."/>
            <person name="Wang J."/>
            <person name="Huang G."/>
            <person name="Gu J."/>
            <person name="Hood L."/>
            <person name="Rowen L."/>
            <person name="Madan A."/>
            <person name="Qin S."/>
            <person name="Davis R.W."/>
            <person name="Federspiel N.A."/>
            <person name="Abola A.P."/>
            <person name="Proctor M.J."/>
            <person name="Myers R.M."/>
            <person name="Schmutz J."/>
            <person name="Dickson M."/>
            <person name="Grimwood J."/>
            <person name="Cox D.R."/>
            <person name="Olson M.V."/>
            <person name="Kaul R."/>
            <person name="Raymond C."/>
            <person name="Shimizu N."/>
            <person name="Kawasaki K."/>
            <person name="Minoshima S."/>
            <person name="Evans G.A."/>
            <person name="Athanasiou M."/>
            <person name="Schultz R."/>
            <person name="Roe B.A."/>
            <person name="Chen F."/>
            <person name="Pan H."/>
            <person name="Ramser J."/>
            <person name="Lehrach H."/>
            <person name="Reinhardt R."/>
            <person name="McCombie W.R."/>
            <person name="de la Bastide M."/>
            <person name="Dedhia N."/>
            <person name="Blocker H."/>
            <person name="Hornischer K."/>
            <person name="Nordsiek G."/>
            <person name="Agarwala R."/>
            <person name="Aravind L."/>
            <person name="Bailey J.A."/>
            <person name="Bateman A."/>
            <person name="Batzoglou S."/>
            <person name="Birney E."/>
            <person name="Bork P."/>
            <person name="Brown D.G."/>
            <person name="Burge C.B."/>
            <person name="Cerutti L."/>
            <person name="Chen H.C."/>
            <person name="Church D."/>
            <person name="Clamp M."/>
            <person name="Copley R.R."/>
            <person name="Doerks T."/>
            <person name="Eddy S.R."/>
            <person name="Eichler E.E."/>
            <person name="Furey T.S."/>
            <person name="Galagan J."/>
            <person name="Gilbert J.G."/>
            <person name="Harmon C."/>
            <person name="Hayashizaki Y."/>
            <person name="Haussler D."/>
            <person name="Hermjakob H."/>
            <person name="Hokamp K."/>
            <person name="Jang W."/>
            <person name="Johnson L.S."/>
            <person name="Jones T.A."/>
            <person name="Kasif S."/>
            <person name="Kaspryzk A."/>
            <person name="Kennedy S."/>
            <person name="Kent W.J."/>
            <person name="Kitts P."/>
            <person name="Koonin E.V."/>
            <person name="Korf I."/>
            <person name="Kulp D."/>
            <person name="Lancet D."/>
            <person name="Lowe T.M."/>
            <person name="McLysaght A."/>
            <person name="Mikkelsen T."/>
            <person name="Moran J.V."/>
            <person name="Mulder N."/>
            <person name="Pollara V.J."/>
            <person name="Ponting C.P."/>
            <person name="Schuler G."/>
            <person name="Schultz J."/>
            <person name="Slater G."/>
            <person name="Smit A.F."/>
            <person name="Stupka E."/>
            <person name="Szustakowski J."/>
            <person name="Thierry-Mieg D."/>
            <person name="Thierry-Mieg J."/>
            <person name="Wagner L."/>
            <person name="Wallis J."/>
            <person name="Wheeler R."/>
            <person name="Williams A."/>
            <person name="Wolf Y.I."/>
            <person name="Wolfe K.H."/>
            <person name="Yang S.P."/>
            <person name="Yeh R.F."/>
            <person name="Collins F."/>
            <person name="Guyer M.S."/>
            <person name="Peterson J."/>
            <person name="Felsenfeld A."/>
            <person name="Wetterstrand K.A."/>
            <person name="Patrinos A."/>
            <person name="Morgan M.J."/>
            <person name="de Jong P."/>
            <person name="Catanese J.J."/>
            <person name="Osoegawa K."/>
            <person name="Shizuya H."/>
            <person name="Choi S."/>
            <person name="Chen Y.J."/>
        </authorList>
    </citation>
    <scope>NUCLEOTIDE SEQUENCE [LARGE SCALE GENOMIC DNA]</scope>
</reference>
<dbReference type="Ensembl" id="ENST00000672389.1">
    <property type="protein sequence ID" value="ENSP00000500252.1"/>
    <property type="gene ID" value="ENSG00000165731.23"/>
</dbReference>
<evidence type="ECO:0007829" key="4">
    <source>
        <dbReference type="PeptideAtlas" id="A0A5F9ZHB7"/>
    </source>
</evidence>
<accession>A0A5F9ZHB7</accession>
<feature type="signal peptide" evidence="1">
    <location>
        <begin position="1"/>
        <end position="23"/>
    </location>
</feature>
<dbReference type="AlphaFoldDB" id="A0A5F9ZHB7"/>
<proteinExistence type="evidence at protein level"/>
<keyword evidence="3" id="KW-1185">Reference proteome</keyword>
<evidence type="ECO:0000313" key="3">
    <source>
        <dbReference type="Proteomes" id="UP000005640"/>
    </source>
</evidence>
<dbReference type="Ensembl" id="ENST00000672389.1">
    <property type="protein sequence ID" value="ENSP00000500252.1"/>
    <property type="gene ID" value="ENSG00000165731.22"/>
</dbReference>
<keyword evidence="1" id="KW-0732">Signal</keyword>
<dbReference type="HGNC" id="HGNC:9967">
    <property type="gene designation" value="RET"/>
</dbReference>
<reference evidence="2" key="2">
    <citation type="journal article" date="2004" name="Nature">
        <title>The DNA sequence and comparative analysis of human chromosome 10.</title>
        <authorList>
            <person name="Deloukas P."/>
            <person name="Earthrowl M.E."/>
            <person name="Grafham D.V."/>
            <person name="Rubenfield M."/>
            <person name="French L."/>
            <person name="Steward C.A."/>
            <person name="Sims S.K."/>
            <person name="Jones M.C."/>
            <person name="Searle S."/>
            <person name="Scott C."/>
            <person name="Howe K."/>
            <person name="Hunt S.E."/>
            <person name="Andrews T.D."/>
            <person name="Gilbert J.G."/>
            <person name="Swarbreck D."/>
            <person name="Ashurst J.L."/>
            <person name="Taylor A."/>
            <person name="Battles J."/>
            <person name="Bird C.P."/>
            <person name="Ainscough R."/>
            <person name="Almeida J.P."/>
            <person name="Ashwell R.I."/>
            <person name="Ambrose K.D."/>
            <person name="Babbage A.K."/>
            <person name="Bagguley C.L."/>
            <person name="Bailey J."/>
            <person name="Banerjee R."/>
            <person name="Bates K."/>
            <person name="Beasley H."/>
            <person name="Bray-Allen S."/>
            <person name="Brown A.J."/>
            <person name="Brown J.Y."/>
            <person name="Burford D.C."/>
            <person name="Burrill W."/>
            <person name="Burton J."/>
            <person name="Cahill P."/>
            <person name="Camire D."/>
            <person name="Carter N.P."/>
            <person name="Chapman J.C."/>
            <person name="Clark S.Y."/>
            <person name="Clarke G."/>
            <person name="Clee C.M."/>
            <person name="Clegg S."/>
            <person name="Corby N."/>
            <person name="Coulson A."/>
            <person name="Dhami P."/>
            <person name="Dutta I."/>
            <person name="Dunn M."/>
            <person name="Faulkner L."/>
            <person name="Frankish A."/>
            <person name="Frankland J.A."/>
            <person name="Garner P."/>
            <person name="Garnett J."/>
            <person name="Gribble S."/>
            <person name="Griffiths C."/>
            <person name="Grocock R."/>
            <person name="Gustafson E."/>
            <person name="Hammond S."/>
            <person name="Harley J.L."/>
            <person name="Hart E."/>
            <person name="Heath P.D."/>
            <person name="Ho T.P."/>
            <person name="Hopkins B."/>
            <person name="Horne J."/>
            <person name="Howden P.J."/>
            <person name="Huckle E."/>
            <person name="Hynds C."/>
            <person name="Johnson C."/>
            <person name="Johnson D."/>
            <person name="Kana A."/>
            <person name="Kay M."/>
            <person name="Kimberley A.M."/>
            <person name="Kershaw J.K."/>
            <person name="Kokkinaki M."/>
            <person name="Laird G.K."/>
            <person name="Lawlor S."/>
            <person name="Lee H.M."/>
            <person name="Leongamornlert D.A."/>
            <person name="Laird G."/>
            <person name="Lloyd C."/>
            <person name="Lloyd D.M."/>
            <person name="Loveland J."/>
            <person name="Lovell J."/>
            <person name="McLaren S."/>
            <person name="McLay K.E."/>
            <person name="McMurray A."/>
            <person name="Mashreghi-Mohammadi M."/>
            <person name="Matthews L."/>
            <person name="Milne S."/>
            <person name="Nickerson T."/>
            <person name="Nguyen M."/>
            <person name="Overton-Larty E."/>
            <person name="Palmer S.A."/>
            <person name="Pearce A.V."/>
            <person name="Peck A.I."/>
            <person name="Pelan S."/>
            <person name="Phillimore B."/>
            <person name="Porter K."/>
            <person name="Rice C.M."/>
            <person name="Rogosin A."/>
            <person name="Ross M.T."/>
            <person name="Sarafidou T."/>
            <person name="Sehra H.K."/>
            <person name="Shownkeen R."/>
            <person name="Skuce C.D."/>
            <person name="Smith M."/>
            <person name="Standring L."/>
            <person name="Sycamore N."/>
            <person name="Tester J."/>
            <person name="Thorpe A."/>
            <person name="Torcasso W."/>
            <person name="Tracey A."/>
            <person name="Tromans A."/>
            <person name="Tsolas J."/>
            <person name="Wall M."/>
            <person name="Walsh J."/>
            <person name="Wang H."/>
            <person name="Weinstock K."/>
            <person name="West A.P."/>
            <person name="Willey D.L."/>
            <person name="Whitehead S.L."/>
            <person name="Wilming L."/>
            <person name="Wray P.W."/>
            <person name="Young L."/>
            <person name="Chen Y."/>
            <person name="Lovering R.C."/>
            <person name="Moschonas N.K."/>
            <person name="Siebert R."/>
            <person name="Fechtel K."/>
            <person name="Bentley D."/>
            <person name="Durbin R."/>
            <person name="Hubbard T."/>
            <person name="Doucette-Stamm L."/>
            <person name="Beck S."/>
            <person name="Smith D.R."/>
            <person name="Rogers J."/>
        </authorList>
    </citation>
    <scope>NUCLEOTIDE SEQUENCE [LARGE SCALE GENOMIC DNA]</scope>
</reference>
<dbReference type="EMBL" id="AC010864">
    <property type="status" value="NOT_ANNOTATED_CDS"/>
    <property type="molecule type" value="Genomic_DNA"/>
</dbReference>
<organism evidence="2 3">
    <name type="scientific">Homo sapiens</name>
    <name type="common">Human</name>
    <dbReference type="NCBI Taxonomy" id="9606"/>
    <lineage>
        <taxon>Eukaryota</taxon>
        <taxon>Metazoa</taxon>
        <taxon>Chordata</taxon>
        <taxon>Craniata</taxon>
        <taxon>Vertebrata</taxon>
        <taxon>Euteleostomi</taxon>
        <taxon>Mammalia</taxon>
        <taxon>Eutheria</taxon>
        <taxon>Euarchontoglires</taxon>
        <taxon>Primates</taxon>
        <taxon>Haplorrhini</taxon>
        <taxon>Catarrhini</taxon>
        <taxon>Hominidae</taxon>
        <taxon>Homo</taxon>
    </lineage>
</organism>
<dbReference type="ExpressionAtlas" id="A0A5F9ZHB7">
    <property type="expression patterns" value="baseline and differential"/>
</dbReference>
<sequence>MAKATSGAAGLRLLLLLLLPLLGKDRESLCGKLPGIQWHQRPVQAAFLWCQLQHARGGHLSRGHLGDPVCE</sequence>
<dbReference type="OpenTargets" id="ENSG00000165731"/>
<gene>
    <name evidence="2" type="primary">RET</name>
</gene>
<reference evidence="2" key="5">
    <citation type="submission" date="2025-09" db="UniProtKB">
        <authorList>
            <consortium name="Ensembl"/>
        </authorList>
    </citation>
    <scope>IDENTIFICATION</scope>
</reference>
<reference evidence="2" key="4">
    <citation type="submission" date="2025-08" db="UniProtKB">
        <authorList>
            <consortium name="Ensembl"/>
        </authorList>
    </citation>
    <scope>IDENTIFICATION</scope>
</reference>
<dbReference type="SMR" id="A0A5F9ZHB7"/>
<reference evidence="2 3" key="3">
    <citation type="journal article" date="2004" name="Nature">
        <title>Finishing the euchromatic sequence of the human genome.</title>
        <authorList>
            <consortium name="International Human Genome Sequencing Consortium"/>
        </authorList>
    </citation>
    <scope>NUCLEOTIDE SEQUENCE [LARGE SCALE GENOMIC DNA]</scope>
</reference>
<feature type="chain" id="PRO_5023839855" evidence="1">
    <location>
        <begin position="24"/>
        <end position="71"/>
    </location>
</feature>
<evidence type="ECO:0000313" key="2">
    <source>
        <dbReference type="Ensembl" id="ENSP00000500252.1"/>
    </source>
</evidence>
<name>A0A5F9ZHB7_HUMAN</name>
<dbReference type="Bgee" id="ENSG00000165731">
    <property type="expression patterns" value="Expressed in substantia nigra pars reticulata and 130 other cell types or tissues"/>
</dbReference>
<dbReference type="GeneTree" id="ENSGT00940000158499"/>
<dbReference type="OrthoDB" id="4062651at2759"/>
<evidence type="ECO:0000256" key="1">
    <source>
        <dbReference type="SAM" id="SignalP"/>
    </source>
</evidence>
<dbReference type="Proteomes" id="UP000005640">
    <property type="component" value="Chromosome 10"/>
</dbReference>
<dbReference type="VEuPathDB" id="HostDB:ENSG00000165731"/>
<protein>
    <submittedName>
        <fullName evidence="2">Ret proto-oncogene</fullName>
    </submittedName>
</protein>